<name>T0Z8S8_9ZZZZ</name>
<dbReference type="GO" id="GO:0008240">
    <property type="term" value="F:tripeptidyl-peptidase activity"/>
    <property type="evidence" value="ECO:0007669"/>
    <property type="project" value="TreeGrafter"/>
</dbReference>
<dbReference type="Pfam" id="PF00082">
    <property type="entry name" value="Peptidase_S8"/>
    <property type="match status" value="1"/>
</dbReference>
<dbReference type="SUPFAM" id="SSF52743">
    <property type="entry name" value="Subtilisin-like"/>
    <property type="match status" value="1"/>
</dbReference>
<dbReference type="Gene3D" id="3.40.50.200">
    <property type="entry name" value="Peptidase S8/S53 domain"/>
    <property type="match status" value="1"/>
</dbReference>
<evidence type="ECO:0000313" key="3">
    <source>
        <dbReference type="EMBL" id="EQD26185.1"/>
    </source>
</evidence>
<feature type="non-terminal residue" evidence="3">
    <location>
        <position position="1"/>
    </location>
</feature>
<reference evidence="3" key="1">
    <citation type="submission" date="2013-08" db="EMBL/GenBank/DDBJ databases">
        <authorList>
            <person name="Mendez C."/>
            <person name="Richter M."/>
            <person name="Ferrer M."/>
            <person name="Sanchez J."/>
        </authorList>
    </citation>
    <scope>NUCLEOTIDE SEQUENCE</scope>
</reference>
<organism evidence="3">
    <name type="scientific">mine drainage metagenome</name>
    <dbReference type="NCBI Taxonomy" id="410659"/>
    <lineage>
        <taxon>unclassified sequences</taxon>
        <taxon>metagenomes</taxon>
        <taxon>ecological metagenomes</taxon>
    </lineage>
</organism>
<dbReference type="InterPro" id="IPR000209">
    <property type="entry name" value="Peptidase_S8/S53_dom"/>
</dbReference>
<evidence type="ECO:0000259" key="2">
    <source>
        <dbReference type="PROSITE" id="PS51695"/>
    </source>
</evidence>
<protein>
    <submittedName>
        <fullName evidence="3">Serine protease, kumamolysin</fullName>
    </submittedName>
</protein>
<dbReference type="PROSITE" id="PS51695">
    <property type="entry name" value="SEDOLISIN"/>
    <property type="match status" value="1"/>
</dbReference>
<dbReference type="GO" id="GO:0004252">
    <property type="term" value="F:serine-type endopeptidase activity"/>
    <property type="evidence" value="ECO:0007669"/>
    <property type="project" value="InterPro"/>
</dbReference>
<gene>
    <name evidence="3" type="ORF">B1B_19651</name>
</gene>
<dbReference type="GO" id="GO:0006508">
    <property type="term" value="P:proteolysis"/>
    <property type="evidence" value="ECO:0007669"/>
    <property type="project" value="UniProtKB-KW"/>
</dbReference>
<accession>T0Z8S8</accession>
<keyword evidence="3" id="KW-0378">Hydrolase</keyword>
<dbReference type="AlphaFoldDB" id="T0Z8S8"/>
<dbReference type="InterPro" id="IPR036852">
    <property type="entry name" value="Peptidase_S8/S53_dom_sf"/>
</dbReference>
<dbReference type="InterPro" id="IPR050819">
    <property type="entry name" value="Tripeptidyl-peptidase_I"/>
</dbReference>
<feature type="domain" description="Peptidase S53" evidence="2">
    <location>
        <begin position="10"/>
        <end position="357"/>
    </location>
</feature>
<dbReference type="EMBL" id="AUZY01013210">
    <property type="protein sequence ID" value="EQD26185.1"/>
    <property type="molecule type" value="Genomic_DNA"/>
</dbReference>
<dbReference type="InterPro" id="IPR030400">
    <property type="entry name" value="Sedolisin_dom"/>
</dbReference>
<dbReference type="CDD" id="cd04056">
    <property type="entry name" value="Peptidases_S53"/>
    <property type="match status" value="1"/>
</dbReference>
<feature type="region of interest" description="Disordered" evidence="1">
    <location>
        <begin position="233"/>
        <end position="256"/>
    </location>
</feature>
<evidence type="ECO:0000256" key="1">
    <source>
        <dbReference type="SAM" id="MobiDB-lite"/>
    </source>
</evidence>
<comment type="caution">
    <text evidence="3">The sequence shown here is derived from an EMBL/GenBank/DDBJ whole genome shotgun (WGS) entry which is preliminary data.</text>
</comment>
<sequence>RQRTAPTDREYPPPLVATAYAFPNDPTGAGENIAVIELGGGYRTTDLAAFFHGLQIAPPTVRTVSVDGGANSPTGDPNGPDGEVELDLEVAGSCAPGAALTAFFAPNTDRGFLDAVARAVHDTALPSSIVSISWGGPEPSWTAQALAAFNAAFQDAAVLGVTVTVAAGDGGATDGGPAGTLEVDFPASSPYVLACGGTRLLLSGNVIDAETVWNDLSTGDGATGGGVSRIFPRPSYQSGVPMPNSPTGTAGRGVPDVAGDADPATGYAVVVDGAPTVIGGTSAVAPLWAALFARINQALGHPVGFANPLIYRPATEATFHRIVSGSNGGYSAGPGWNACTGWGSPDGAELLAVLRAPAPTT</sequence>
<dbReference type="PANTHER" id="PTHR14218:SF15">
    <property type="entry name" value="TRIPEPTIDYL-PEPTIDASE 1"/>
    <property type="match status" value="1"/>
</dbReference>
<proteinExistence type="predicted"/>
<keyword evidence="3" id="KW-0645">Protease</keyword>
<reference evidence="3" key="2">
    <citation type="journal article" date="2014" name="ISME J.">
        <title>Microbial stratification in low pH oxic and suboxic macroscopic growths along an acid mine drainage.</title>
        <authorList>
            <person name="Mendez-Garcia C."/>
            <person name="Mesa V."/>
            <person name="Sprenger R.R."/>
            <person name="Richter M."/>
            <person name="Diez M.S."/>
            <person name="Solano J."/>
            <person name="Bargiela R."/>
            <person name="Golyshina O.V."/>
            <person name="Manteca A."/>
            <person name="Ramos J.L."/>
            <person name="Gallego J.R."/>
            <person name="Llorente I."/>
            <person name="Martins Dos Santos V.A."/>
            <person name="Jensen O.N."/>
            <person name="Pelaez A.I."/>
            <person name="Sanchez J."/>
            <person name="Ferrer M."/>
        </authorList>
    </citation>
    <scope>NUCLEOTIDE SEQUENCE</scope>
</reference>
<dbReference type="PANTHER" id="PTHR14218">
    <property type="entry name" value="PROTEASE S8 TRIPEPTIDYL PEPTIDASE I CLN2"/>
    <property type="match status" value="1"/>
</dbReference>